<accession>X1MVV8</accession>
<dbReference type="EMBL" id="BARV01032597">
    <property type="protein sequence ID" value="GAI35837.1"/>
    <property type="molecule type" value="Genomic_DNA"/>
</dbReference>
<name>X1MVV8_9ZZZZ</name>
<sequence>LPPFKAYPFNGNIVHNGIMGNLREMTDNIAASVKR</sequence>
<proteinExistence type="predicted"/>
<evidence type="ECO:0000313" key="1">
    <source>
        <dbReference type="EMBL" id="GAI35837.1"/>
    </source>
</evidence>
<reference evidence="1" key="1">
    <citation type="journal article" date="2014" name="Front. Microbiol.">
        <title>High frequency of phylogenetically diverse reductive dehalogenase-homologous genes in deep subseafloor sedimentary metagenomes.</title>
        <authorList>
            <person name="Kawai M."/>
            <person name="Futagami T."/>
            <person name="Toyoda A."/>
            <person name="Takaki Y."/>
            <person name="Nishi S."/>
            <person name="Hori S."/>
            <person name="Arai W."/>
            <person name="Tsubouchi T."/>
            <person name="Morono Y."/>
            <person name="Uchiyama I."/>
            <person name="Ito T."/>
            <person name="Fujiyama A."/>
            <person name="Inagaki F."/>
            <person name="Takami H."/>
        </authorList>
    </citation>
    <scope>NUCLEOTIDE SEQUENCE</scope>
    <source>
        <strain evidence="1">Expedition CK06-06</strain>
    </source>
</reference>
<protein>
    <submittedName>
        <fullName evidence="1">Uncharacterized protein</fullName>
    </submittedName>
</protein>
<gene>
    <name evidence="1" type="ORF">S06H3_51381</name>
</gene>
<organism evidence="1">
    <name type="scientific">marine sediment metagenome</name>
    <dbReference type="NCBI Taxonomy" id="412755"/>
    <lineage>
        <taxon>unclassified sequences</taxon>
        <taxon>metagenomes</taxon>
        <taxon>ecological metagenomes</taxon>
    </lineage>
</organism>
<dbReference type="AlphaFoldDB" id="X1MVV8"/>
<comment type="caution">
    <text evidence="1">The sequence shown here is derived from an EMBL/GenBank/DDBJ whole genome shotgun (WGS) entry which is preliminary data.</text>
</comment>
<feature type="non-terminal residue" evidence="1">
    <location>
        <position position="1"/>
    </location>
</feature>